<reference evidence="2 3" key="1">
    <citation type="journal article" date="2017" name="Int. J. Syst. Evol. Microbiol.">
        <title>Marinicauda algicola sp. nov., isolated from a marine red alga Rhodosorus marinus.</title>
        <authorList>
            <person name="Jeong S.E."/>
            <person name="Jeon S.H."/>
            <person name="Chun B.H."/>
            <person name="Kim D.W."/>
            <person name="Jeon C.O."/>
        </authorList>
    </citation>
    <scope>NUCLEOTIDE SEQUENCE [LARGE SCALE GENOMIC DNA]</scope>
    <source>
        <strain evidence="2 3">JCM 31718</strain>
    </source>
</reference>
<gene>
    <name evidence="2" type="ORF">E5163_11150</name>
</gene>
<dbReference type="Proteomes" id="UP000308054">
    <property type="component" value="Unassembled WGS sequence"/>
</dbReference>
<dbReference type="AlphaFoldDB" id="A0A4S2GYQ8"/>
<organism evidence="2 3">
    <name type="scientific">Marinicauda algicola</name>
    <dbReference type="NCBI Taxonomy" id="2029849"/>
    <lineage>
        <taxon>Bacteria</taxon>
        <taxon>Pseudomonadati</taxon>
        <taxon>Pseudomonadota</taxon>
        <taxon>Alphaproteobacteria</taxon>
        <taxon>Maricaulales</taxon>
        <taxon>Maricaulaceae</taxon>
        <taxon>Marinicauda</taxon>
    </lineage>
</organism>
<dbReference type="RefSeq" id="WP_135996216.1">
    <property type="nucleotide sequence ID" value="NZ_CP071057.1"/>
</dbReference>
<keyword evidence="3" id="KW-1185">Reference proteome</keyword>
<evidence type="ECO:0000256" key="1">
    <source>
        <dbReference type="SAM" id="Phobius"/>
    </source>
</evidence>
<accession>A0A4S2GYQ8</accession>
<keyword evidence="1" id="KW-0812">Transmembrane</keyword>
<sequence length="78" mass="8765">MAALRVLGTALVLTGAAGAQFMIFDDPAHDPLVLSGLLLASLGFMTLSWAEHIADLENRRIRRERWRRQMARHWLPGV</sequence>
<keyword evidence="1" id="KW-1133">Transmembrane helix</keyword>
<feature type="transmembrane region" description="Helical" evidence="1">
    <location>
        <begin position="34"/>
        <end position="54"/>
    </location>
</feature>
<evidence type="ECO:0000313" key="2">
    <source>
        <dbReference type="EMBL" id="TGY88370.1"/>
    </source>
</evidence>
<keyword evidence="1" id="KW-0472">Membrane</keyword>
<dbReference type="EMBL" id="SRXW01000003">
    <property type="protein sequence ID" value="TGY88370.1"/>
    <property type="molecule type" value="Genomic_DNA"/>
</dbReference>
<comment type="caution">
    <text evidence="2">The sequence shown here is derived from an EMBL/GenBank/DDBJ whole genome shotgun (WGS) entry which is preliminary data.</text>
</comment>
<evidence type="ECO:0000313" key="3">
    <source>
        <dbReference type="Proteomes" id="UP000308054"/>
    </source>
</evidence>
<name>A0A4S2GYQ8_9PROT</name>
<proteinExistence type="predicted"/>
<protein>
    <submittedName>
        <fullName evidence="2">Uncharacterized protein</fullName>
    </submittedName>
</protein>